<dbReference type="PRINTS" id="PR01000">
    <property type="entry name" value="SREBPS2PTASE"/>
</dbReference>
<dbReference type="PANTHER" id="PTHR13325">
    <property type="entry name" value="PROTEASE M50 MEMBRANE-BOUND TRANSCRIPTION FACTOR SITE 2 PROTEASE"/>
    <property type="match status" value="1"/>
</dbReference>
<dbReference type="GO" id="GO:0016020">
    <property type="term" value="C:membrane"/>
    <property type="evidence" value="ECO:0007669"/>
    <property type="project" value="InterPro"/>
</dbReference>
<evidence type="ECO:0000256" key="5">
    <source>
        <dbReference type="SAM" id="Phobius"/>
    </source>
</evidence>
<sequence length="376" mass="41356">MNSVIEAFIILAVVWLAASLIIRRYRGGRLQVYPFLVILHLYSLQSVFDRILSASPRLWRIVSRIAVIAGFGMMFFAFYLLSNNLSTYLFRPAEASIHNVVLPLIPGITIKPQNLPYLLIALVIVLATHEGMHGVVARLEGIPVKSSGVFLAFVFPGGFVQPDEKAFKSASPGARMRIAAAGSFANLFIGLVAVACLLSFFTMAETGLYVSETDAGSVVQVGEVVKSIDDMPVRSSTIMKTITLRPEIKLETDRGERVYSVDPKHVGREMSLASVLRSLGVADVEPFVQARFDSPPFISQAVFKVFFWLQLVSLGVAVFNMLPIKMLDGELMLRSLLERVGFRHVNPAIYYLSGLSIALLVANMGLSYGRFGLVSF</sequence>
<comment type="subcellular location">
    <subcellularLocation>
        <location evidence="1">Endomembrane system</location>
        <topology evidence="1">Multi-pass membrane protein</topology>
    </subcellularLocation>
</comment>
<feature type="transmembrane region" description="Helical" evidence="5">
    <location>
        <begin position="305"/>
        <end position="327"/>
    </location>
</feature>
<dbReference type="Pfam" id="PF02163">
    <property type="entry name" value="Peptidase_M50"/>
    <property type="match status" value="1"/>
</dbReference>
<dbReference type="GO" id="GO:0012505">
    <property type="term" value="C:endomembrane system"/>
    <property type="evidence" value="ECO:0007669"/>
    <property type="project" value="UniProtKB-SubCell"/>
</dbReference>
<evidence type="ECO:0000259" key="6">
    <source>
        <dbReference type="Pfam" id="PF02163"/>
    </source>
</evidence>
<keyword evidence="3 5" id="KW-1133">Transmembrane helix</keyword>
<dbReference type="PANTHER" id="PTHR13325:SF3">
    <property type="entry name" value="MEMBRANE-BOUND TRANSCRIPTION FACTOR SITE-2 PROTEASE"/>
    <property type="match status" value="1"/>
</dbReference>
<reference evidence="7" key="1">
    <citation type="journal article" date="2020" name="mSystems">
        <title>Genome- and Community-Level Interaction Insights into Carbon Utilization and Element Cycling Functions of Hydrothermarchaeota in Hydrothermal Sediment.</title>
        <authorList>
            <person name="Zhou Z."/>
            <person name="Liu Y."/>
            <person name="Xu W."/>
            <person name="Pan J."/>
            <person name="Luo Z.H."/>
            <person name="Li M."/>
        </authorList>
    </citation>
    <scope>NUCLEOTIDE SEQUENCE [LARGE SCALE GENOMIC DNA]</scope>
    <source>
        <strain evidence="7">SpSt-613</strain>
    </source>
</reference>
<name>A0A7C4I6K4_CALS0</name>
<evidence type="ECO:0000256" key="2">
    <source>
        <dbReference type="ARBA" id="ARBA00022692"/>
    </source>
</evidence>
<comment type="caution">
    <text evidence="7">The sequence shown here is derived from an EMBL/GenBank/DDBJ whole genome shotgun (WGS) entry which is preliminary data.</text>
</comment>
<evidence type="ECO:0000313" key="7">
    <source>
        <dbReference type="EMBL" id="HGN90748.1"/>
    </source>
</evidence>
<dbReference type="AlphaFoldDB" id="A0A7C4I6K4"/>
<evidence type="ECO:0000256" key="3">
    <source>
        <dbReference type="ARBA" id="ARBA00022989"/>
    </source>
</evidence>
<protein>
    <recommendedName>
        <fullName evidence="6">Peptidase M50 domain-containing protein</fullName>
    </recommendedName>
</protein>
<organism evidence="7">
    <name type="scientific">Caldiarchaeum subterraneum</name>
    <dbReference type="NCBI Taxonomy" id="311458"/>
    <lineage>
        <taxon>Archaea</taxon>
        <taxon>Nitrososphaerota</taxon>
        <taxon>Candidatus Caldarchaeales</taxon>
        <taxon>Candidatus Caldarchaeaceae</taxon>
        <taxon>Candidatus Caldarchaeum</taxon>
    </lineage>
</organism>
<dbReference type="GO" id="GO:0031293">
    <property type="term" value="P:membrane protein intracellular domain proteolysis"/>
    <property type="evidence" value="ECO:0007669"/>
    <property type="project" value="TreeGrafter"/>
</dbReference>
<dbReference type="GO" id="GO:0004222">
    <property type="term" value="F:metalloendopeptidase activity"/>
    <property type="evidence" value="ECO:0007669"/>
    <property type="project" value="InterPro"/>
</dbReference>
<evidence type="ECO:0000256" key="1">
    <source>
        <dbReference type="ARBA" id="ARBA00004127"/>
    </source>
</evidence>
<feature type="transmembrane region" description="Helical" evidence="5">
    <location>
        <begin position="178"/>
        <end position="201"/>
    </location>
</feature>
<feature type="domain" description="Peptidase M50" evidence="6">
    <location>
        <begin position="117"/>
        <end position="347"/>
    </location>
</feature>
<feature type="transmembrane region" description="Helical" evidence="5">
    <location>
        <begin position="61"/>
        <end position="81"/>
    </location>
</feature>
<feature type="transmembrane region" description="Helical" evidence="5">
    <location>
        <begin position="7"/>
        <end position="25"/>
    </location>
</feature>
<keyword evidence="4 5" id="KW-0472">Membrane</keyword>
<accession>A0A7C4I6K4</accession>
<feature type="transmembrane region" description="Helical" evidence="5">
    <location>
        <begin position="115"/>
        <end position="136"/>
    </location>
</feature>
<gene>
    <name evidence="7" type="ORF">ENT82_06460</name>
</gene>
<dbReference type="InterPro" id="IPR008915">
    <property type="entry name" value="Peptidase_M50"/>
</dbReference>
<dbReference type="InterPro" id="IPR001193">
    <property type="entry name" value="MBTPS2"/>
</dbReference>
<feature type="transmembrane region" description="Helical" evidence="5">
    <location>
        <begin position="348"/>
        <end position="368"/>
    </location>
</feature>
<keyword evidence="2 5" id="KW-0812">Transmembrane</keyword>
<evidence type="ECO:0000256" key="4">
    <source>
        <dbReference type="ARBA" id="ARBA00023136"/>
    </source>
</evidence>
<dbReference type="GO" id="GO:0005737">
    <property type="term" value="C:cytoplasm"/>
    <property type="evidence" value="ECO:0007669"/>
    <property type="project" value="TreeGrafter"/>
</dbReference>
<proteinExistence type="predicted"/>
<dbReference type="EMBL" id="DTAD01000072">
    <property type="protein sequence ID" value="HGN90748.1"/>
    <property type="molecule type" value="Genomic_DNA"/>
</dbReference>